<dbReference type="AlphaFoldDB" id="A0A7R6PT28"/>
<sequence length="156" mass="18096">MRALIKLLAPSIFSLAFFVFRSSLFQKSPRKHQWIMRVFRFTADNDSCKALSVYGHLLHFRGEDVQNRIQGAIYIQRAADKGDMKSQYQMGKVYEMGYESYFSVSNEKSFHYYRLAASQGHSLAISRMIKVYKEGQLGEKANADEVKHWQSLQPVL</sequence>
<organism evidence="1 2">
    <name type="scientific">Neptunomonas japonica JAMM 1380</name>
    <dbReference type="NCBI Taxonomy" id="1441457"/>
    <lineage>
        <taxon>Bacteria</taxon>
        <taxon>Pseudomonadati</taxon>
        <taxon>Pseudomonadota</taxon>
        <taxon>Gammaproteobacteria</taxon>
        <taxon>Oceanospirillales</taxon>
        <taxon>Oceanospirillaceae</taxon>
        <taxon>Neptunomonas</taxon>
    </lineage>
</organism>
<dbReference type="SMART" id="SM00671">
    <property type="entry name" value="SEL1"/>
    <property type="match status" value="2"/>
</dbReference>
<accession>A0A7R6PT28</accession>
<dbReference type="InterPro" id="IPR006597">
    <property type="entry name" value="Sel1-like"/>
</dbReference>
<evidence type="ECO:0008006" key="3">
    <source>
        <dbReference type="Google" id="ProtNLM"/>
    </source>
</evidence>
<dbReference type="InterPro" id="IPR011990">
    <property type="entry name" value="TPR-like_helical_dom_sf"/>
</dbReference>
<protein>
    <recommendedName>
        <fullName evidence="3">Sel1 repeat family protein</fullName>
    </recommendedName>
</protein>
<evidence type="ECO:0000313" key="1">
    <source>
        <dbReference type="EMBL" id="BBB28963.1"/>
    </source>
</evidence>
<evidence type="ECO:0000313" key="2">
    <source>
        <dbReference type="Proteomes" id="UP000595332"/>
    </source>
</evidence>
<dbReference type="Proteomes" id="UP000595332">
    <property type="component" value="Chromosome"/>
</dbReference>
<dbReference type="SUPFAM" id="SSF81901">
    <property type="entry name" value="HCP-like"/>
    <property type="match status" value="1"/>
</dbReference>
<dbReference type="KEGG" id="njp:NEJAP_1006"/>
<dbReference type="Pfam" id="PF08238">
    <property type="entry name" value="Sel1"/>
    <property type="match status" value="2"/>
</dbReference>
<dbReference type="RefSeq" id="WP_201349605.1">
    <property type="nucleotide sequence ID" value="NZ_AP014546.1"/>
</dbReference>
<name>A0A7R6PT28_9GAMM</name>
<dbReference type="EMBL" id="AP014546">
    <property type="protein sequence ID" value="BBB28963.1"/>
    <property type="molecule type" value="Genomic_DNA"/>
</dbReference>
<gene>
    <name evidence="1" type="ORF">NEJAP_1006</name>
</gene>
<keyword evidence="2" id="KW-1185">Reference proteome</keyword>
<reference evidence="1 2" key="1">
    <citation type="journal article" date="2008" name="Int. J. Syst. Evol. Microbiol.">
        <title>Neptunomonas japonica sp. nov., an Osedax japonicus symbiont-like bacterium isolated from sediment adjacent to sperm whale carcasses off Kagoshima, Japan.</title>
        <authorList>
            <person name="Miyazaki M."/>
            <person name="Nogi Y."/>
            <person name="Fujiwara Y."/>
            <person name="Kawato M."/>
            <person name="Kubokawa K."/>
            <person name="Horikoshi K."/>
        </authorList>
    </citation>
    <scope>NUCLEOTIDE SEQUENCE [LARGE SCALE GENOMIC DNA]</scope>
    <source>
        <strain evidence="1 2">JAMM 1380</strain>
    </source>
</reference>
<dbReference type="Gene3D" id="1.25.40.10">
    <property type="entry name" value="Tetratricopeptide repeat domain"/>
    <property type="match status" value="1"/>
</dbReference>
<proteinExistence type="predicted"/>